<name>A0ABT7PR04_9BACT</name>
<dbReference type="CDD" id="cd03801">
    <property type="entry name" value="GT4_PimA-like"/>
    <property type="match status" value="1"/>
</dbReference>
<evidence type="ECO:0000313" key="4">
    <source>
        <dbReference type="Proteomes" id="UP001239462"/>
    </source>
</evidence>
<accession>A0ABT7PR04</accession>
<keyword evidence="4" id="KW-1185">Reference proteome</keyword>
<comment type="caution">
    <text evidence="3">The sequence shown here is derived from an EMBL/GenBank/DDBJ whole genome shotgun (WGS) entry which is preliminary data.</text>
</comment>
<evidence type="ECO:0000259" key="2">
    <source>
        <dbReference type="Pfam" id="PF00534"/>
    </source>
</evidence>
<reference evidence="3 4" key="1">
    <citation type="submission" date="2023-06" db="EMBL/GenBank/DDBJ databases">
        <title>Roseiconus lacunae JC819 isolated from Gulf of Mannar region, Tamil Nadu.</title>
        <authorList>
            <person name="Pk S."/>
            <person name="Ch S."/>
            <person name="Ch V.R."/>
        </authorList>
    </citation>
    <scope>NUCLEOTIDE SEQUENCE [LARGE SCALE GENOMIC DNA]</scope>
    <source>
        <strain evidence="3 4">JC819</strain>
    </source>
</reference>
<keyword evidence="1 3" id="KW-0808">Transferase</keyword>
<gene>
    <name evidence="3" type="ORF">QTN89_26045</name>
</gene>
<evidence type="ECO:0000313" key="3">
    <source>
        <dbReference type="EMBL" id="MDM4018942.1"/>
    </source>
</evidence>
<keyword evidence="3" id="KW-0328">Glycosyltransferase</keyword>
<dbReference type="InterPro" id="IPR001296">
    <property type="entry name" value="Glyco_trans_1"/>
</dbReference>
<dbReference type="RefSeq" id="WP_289166950.1">
    <property type="nucleotide sequence ID" value="NZ_JASZZN010000028.1"/>
</dbReference>
<dbReference type="GO" id="GO:0016757">
    <property type="term" value="F:glycosyltransferase activity"/>
    <property type="evidence" value="ECO:0007669"/>
    <property type="project" value="UniProtKB-KW"/>
</dbReference>
<sequence>MSRSIGATKNRVEFAEALGRLGWDAEVFGAEEIGAGATHDRNGYEAYQRKLREFLCQHHDRFDIALVEADTLPFPRETLPPDMLIVARPAMVWVHHHLIEIPTPDFSVPRRMAQRVKGFVRRNAAWTPLQRRGPQLQTCQSVDLVHALTQWDADALQADGVRRTTFEVIPNGIHADRAHELRAARHAHDANDAKSIVFVGSFDYRKGCLDIAEIMSHLWAEDEQYRLTLLGAKGLFQSEQQIRAHFPAQWQHQLEVVMRFDNAQLPDLMARQLIGLFPSYVEGFPFGCLEMIASGLPTVAYRSPGAECFVPDQIQVTPGDVETAVALIRRLASDPDFYSHTTDACLEVAARYDWDRVAADASNIYERELRRRRGQPQPTLQSVSV</sequence>
<dbReference type="PANTHER" id="PTHR46401">
    <property type="entry name" value="GLYCOSYLTRANSFERASE WBBK-RELATED"/>
    <property type="match status" value="1"/>
</dbReference>
<proteinExistence type="predicted"/>
<dbReference type="EC" id="2.4.-.-" evidence="3"/>
<dbReference type="EMBL" id="JASZZN010000028">
    <property type="protein sequence ID" value="MDM4018942.1"/>
    <property type="molecule type" value="Genomic_DNA"/>
</dbReference>
<evidence type="ECO:0000256" key="1">
    <source>
        <dbReference type="ARBA" id="ARBA00022679"/>
    </source>
</evidence>
<dbReference type="Gene3D" id="3.40.50.2000">
    <property type="entry name" value="Glycogen Phosphorylase B"/>
    <property type="match status" value="2"/>
</dbReference>
<organism evidence="3 4">
    <name type="scientific">Roseiconus lacunae</name>
    <dbReference type="NCBI Taxonomy" id="2605694"/>
    <lineage>
        <taxon>Bacteria</taxon>
        <taxon>Pseudomonadati</taxon>
        <taxon>Planctomycetota</taxon>
        <taxon>Planctomycetia</taxon>
        <taxon>Pirellulales</taxon>
        <taxon>Pirellulaceae</taxon>
        <taxon>Roseiconus</taxon>
    </lineage>
</organism>
<dbReference type="Proteomes" id="UP001239462">
    <property type="component" value="Unassembled WGS sequence"/>
</dbReference>
<protein>
    <submittedName>
        <fullName evidence="3">Glycosyltransferase family 4 protein</fullName>
        <ecNumber evidence="3">2.4.-.-</ecNumber>
    </submittedName>
</protein>
<dbReference type="PANTHER" id="PTHR46401:SF2">
    <property type="entry name" value="GLYCOSYLTRANSFERASE WBBK-RELATED"/>
    <property type="match status" value="1"/>
</dbReference>
<dbReference type="Pfam" id="PF00534">
    <property type="entry name" value="Glycos_transf_1"/>
    <property type="match status" value="1"/>
</dbReference>
<feature type="domain" description="Glycosyl transferase family 1" evidence="2">
    <location>
        <begin position="191"/>
        <end position="339"/>
    </location>
</feature>
<dbReference type="SUPFAM" id="SSF53756">
    <property type="entry name" value="UDP-Glycosyltransferase/glycogen phosphorylase"/>
    <property type="match status" value="1"/>
</dbReference>